<dbReference type="EMBL" id="VUMH01000011">
    <property type="protein sequence ID" value="MSS28550.1"/>
    <property type="molecule type" value="Genomic_DNA"/>
</dbReference>
<organism evidence="5 6">
    <name type="scientific">Desulfovibrio porci</name>
    <dbReference type="NCBI Taxonomy" id="2605782"/>
    <lineage>
        <taxon>Bacteria</taxon>
        <taxon>Pseudomonadati</taxon>
        <taxon>Thermodesulfobacteriota</taxon>
        <taxon>Desulfovibrionia</taxon>
        <taxon>Desulfovibrionales</taxon>
        <taxon>Desulfovibrionaceae</taxon>
        <taxon>Desulfovibrio</taxon>
    </lineage>
</organism>
<dbReference type="GO" id="GO:0000160">
    <property type="term" value="P:phosphorelay signal transduction system"/>
    <property type="evidence" value="ECO:0007669"/>
    <property type="project" value="UniProtKB-KW"/>
</dbReference>
<protein>
    <submittedName>
        <fullName evidence="5">Response regulator</fullName>
    </submittedName>
</protein>
<dbReference type="PANTHER" id="PTHR44591">
    <property type="entry name" value="STRESS RESPONSE REGULATOR PROTEIN 1"/>
    <property type="match status" value="1"/>
</dbReference>
<keyword evidence="6" id="KW-1185">Reference proteome</keyword>
<dbReference type="AlphaFoldDB" id="A0A6L5XMV8"/>
<comment type="caution">
    <text evidence="5">The sequence shown here is derived from an EMBL/GenBank/DDBJ whole genome shotgun (WGS) entry which is preliminary data.</text>
</comment>
<sequence>MCGTRILLVDDEEDVTRILAKRLERRGYSCGRAANGQEAVEAMEGECFPIVVMDVKMPVLDGMGALQRIAERWPKTQIILLSGHADMQLAVQAMTQGAFGYLMKPVDFDDLLFKIEDAAMQSRLEYGNEATGR</sequence>
<evidence type="ECO:0000259" key="4">
    <source>
        <dbReference type="PROSITE" id="PS50110"/>
    </source>
</evidence>
<feature type="domain" description="Response regulatory" evidence="4">
    <location>
        <begin position="5"/>
        <end position="119"/>
    </location>
</feature>
<gene>
    <name evidence="5" type="ORF">FYJ44_11015</name>
</gene>
<name>A0A6L5XMV8_9BACT</name>
<evidence type="ECO:0000313" key="5">
    <source>
        <dbReference type="EMBL" id="MSS28550.1"/>
    </source>
</evidence>
<dbReference type="CDD" id="cd17536">
    <property type="entry name" value="REC_YesN-like"/>
    <property type="match status" value="1"/>
</dbReference>
<dbReference type="PANTHER" id="PTHR44591:SF14">
    <property type="entry name" value="PROTEIN PILG"/>
    <property type="match status" value="1"/>
</dbReference>
<accession>A0A6L5XMV8</accession>
<proteinExistence type="predicted"/>
<dbReference type="InterPro" id="IPR050595">
    <property type="entry name" value="Bact_response_regulator"/>
</dbReference>
<dbReference type="RefSeq" id="WP_154512038.1">
    <property type="nucleotide sequence ID" value="NZ_DBFWWU010000034.1"/>
</dbReference>
<evidence type="ECO:0000256" key="1">
    <source>
        <dbReference type="ARBA" id="ARBA00022553"/>
    </source>
</evidence>
<dbReference type="SMART" id="SM00448">
    <property type="entry name" value="REC"/>
    <property type="match status" value="1"/>
</dbReference>
<dbReference type="SUPFAM" id="SSF52172">
    <property type="entry name" value="CheY-like"/>
    <property type="match status" value="1"/>
</dbReference>
<feature type="modified residue" description="4-aspartylphosphate" evidence="3">
    <location>
        <position position="54"/>
    </location>
</feature>
<dbReference type="Pfam" id="PF00072">
    <property type="entry name" value="Response_reg"/>
    <property type="match status" value="1"/>
</dbReference>
<keyword evidence="2" id="KW-0902">Two-component regulatory system</keyword>
<evidence type="ECO:0000256" key="3">
    <source>
        <dbReference type="PROSITE-ProRule" id="PRU00169"/>
    </source>
</evidence>
<keyword evidence="1 3" id="KW-0597">Phosphoprotein</keyword>
<reference evidence="5 6" key="1">
    <citation type="submission" date="2019-09" db="EMBL/GenBank/DDBJ databases">
        <title>In-depth cultivation of the pig gut microbiome towards novel bacterial diversity and tailored functional studies.</title>
        <authorList>
            <person name="Wylensek D."/>
            <person name="Hitch T.C.A."/>
            <person name="Clavel T."/>
        </authorList>
    </citation>
    <scope>NUCLEOTIDE SEQUENCE [LARGE SCALE GENOMIC DNA]</scope>
    <source>
        <strain evidence="5 6">PG-178-WT-4</strain>
    </source>
</reference>
<evidence type="ECO:0000313" key="6">
    <source>
        <dbReference type="Proteomes" id="UP000477488"/>
    </source>
</evidence>
<dbReference type="Proteomes" id="UP000477488">
    <property type="component" value="Unassembled WGS sequence"/>
</dbReference>
<dbReference type="PROSITE" id="PS50110">
    <property type="entry name" value="RESPONSE_REGULATORY"/>
    <property type="match status" value="1"/>
</dbReference>
<dbReference type="InterPro" id="IPR001789">
    <property type="entry name" value="Sig_transdc_resp-reg_receiver"/>
</dbReference>
<evidence type="ECO:0000256" key="2">
    <source>
        <dbReference type="ARBA" id="ARBA00023012"/>
    </source>
</evidence>
<dbReference type="InterPro" id="IPR011006">
    <property type="entry name" value="CheY-like_superfamily"/>
</dbReference>
<dbReference type="Gene3D" id="3.40.50.2300">
    <property type="match status" value="1"/>
</dbReference>